<evidence type="ECO:0000313" key="3">
    <source>
        <dbReference type="Proteomes" id="UP001165240"/>
    </source>
</evidence>
<feature type="transmembrane region" description="Helical" evidence="1">
    <location>
        <begin position="137"/>
        <end position="155"/>
    </location>
</feature>
<dbReference type="Proteomes" id="UP001165240">
    <property type="component" value="Unassembled WGS sequence"/>
</dbReference>
<sequence>MSSRRSYRIVKRRFDGNKNFSQKIEKEIGDFNWLDTSLIIGYSTILGYLIAYSFQKGYLDYYGITNIFISQINIVNIIISITVVGTSLFYLYIAYNNLSGILSHGSNPYIQIFKERFLPFLVVGFLLGALDPEWIKIISLLLFIILITIYLVPIAKYKEIKGYGNKLKQEIKYLDEEGFTLKNVMLSVKKVPSFRIFIIVATLTVLPSLSNLFGYNQAKRETDYVYFTNERNNYLIIDRSGDNFIIAPFDVKKNLIEQKFQIIEIKSDMEKPFVYNKITIKDGLRIFKNKSGEKR</sequence>
<comment type="caution">
    <text evidence="2">The sequence shown here is derived from an EMBL/GenBank/DDBJ whole genome shotgun (WGS) entry which is preliminary data.</text>
</comment>
<feature type="transmembrane region" description="Helical" evidence="1">
    <location>
        <begin position="33"/>
        <end position="54"/>
    </location>
</feature>
<gene>
    <name evidence="2" type="ORF">ShirakiTB12_39520</name>
</gene>
<feature type="transmembrane region" description="Helical" evidence="1">
    <location>
        <begin position="74"/>
        <end position="95"/>
    </location>
</feature>
<protein>
    <submittedName>
        <fullName evidence="2">Uncharacterized protein</fullName>
    </submittedName>
</protein>
<accession>A0AAX6BP51</accession>
<feature type="transmembrane region" description="Helical" evidence="1">
    <location>
        <begin position="116"/>
        <end position="131"/>
    </location>
</feature>
<keyword evidence="1" id="KW-0472">Membrane</keyword>
<name>A0AAX6BP51_PRIMG</name>
<evidence type="ECO:0000313" key="2">
    <source>
        <dbReference type="EMBL" id="GMG75484.1"/>
    </source>
</evidence>
<organism evidence="2 3">
    <name type="scientific">Priestia megaterium</name>
    <name type="common">Bacillus megaterium</name>
    <dbReference type="NCBI Taxonomy" id="1404"/>
    <lineage>
        <taxon>Bacteria</taxon>
        <taxon>Bacillati</taxon>
        <taxon>Bacillota</taxon>
        <taxon>Bacilli</taxon>
        <taxon>Bacillales</taxon>
        <taxon>Bacillaceae</taxon>
        <taxon>Priestia</taxon>
    </lineage>
</organism>
<reference evidence="2" key="1">
    <citation type="journal article" date="2024" name="Appl Microbiol">
        <title>Effect of kuratsuki Bacillus and Priestia on Taste of Sake.</title>
        <authorList>
            <person name="Kobayashi K."/>
            <person name="Nishida H."/>
        </authorList>
    </citation>
    <scope>NUCLEOTIDE SEQUENCE</scope>
    <source>
        <strain evidence="2">B-12</strain>
    </source>
</reference>
<keyword evidence="1" id="KW-0812">Transmembrane</keyword>
<feature type="transmembrane region" description="Helical" evidence="1">
    <location>
        <begin position="194"/>
        <end position="215"/>
    </location>
</feature>
<dbReference type="AlphaFoldDB" id="A0AAX6BP51"/>
<proteinExistence type="predicted"/>
<keyword evidence="1" id="KW-1133">Transmembrane helix</keyword>
<dbReference type="EMBL" id="BSYK01000001">
    <property type="protein sequence ID" value="GMG75484.1"/>
    <property type="molecule type" value="Genomic_DNA"/>
</dbReference>
<dbReference type="RefSeq" id="WP_310876548.1">
    <property type="nucleotide sequence ID" value="NZ_BSYK01000001.1"/>
</dbReference>
<evidence type="ECO:0000256" key="1">
    <source>
        <dbReference type="SAM" id="Phobius"/>
    </source>
</evidence>